<feature type="compositionally biased region" description="Polar residues" evidence="1">
    <location>
        <begin position="8"/>
        <end position="27"/>
    </location>
</feature>
<dbReference type="AlphaFoldDB" id="A0A146MBC6"/>
<feature type="region of interest" description="Disordered" evidence="1">
    <location>
        <begin position="480"/>
        <end position="553"/>
    </location>
</feature>
<evidence type="ECO:0000313" key="2">
    <source>
        <dbReference type="EMBL" id="JAQ16342.1"/>
    </source>
</evidence>
<feature type="region of interest" description="Disordered" evidence="1">
    <location>
        <begin position="117"/>
        <end position="185"/>
    </location>
</feature>
<feature type="region of interest" description="Disordered" evidence="1">
    <location>
        <begin position="574"/>
        <end position="598"/>
    </location>
</feature>
<feature type="region of interest" description="Disordered" evidence="1">
    <location>
        <begin position="615"/>
        <end position="653"/>
    </location>
</feature>
<dbReference type="EMBL" id="GDHC01002287">
    <property type="protein sequence ID" value="JAQ16342.1"/>
    <property type="molecule type" value="Transcribed_RNA"/>
</dbReference>
<accession>A0A146MBC6</accession>
<name>A0A146MBC6_LYGHE</name>
<feature type="compositionally biased region" description="Polar residues" evidence="1">
    <location>
        <begin position="588"/>
        <end position="598"/>
    </location>
</feature>
<organism evidence="2">
    <name type="scientific">Lygus hesperus</name>
    <name type="common">Western plant bug</name>
    <dbReference type="NCBI Taxonomy" id="30085"/>
    <lineage>
        <taxon>Eukaryota</taxon>
        <taxon>Metazoa</taxon>
        <taxon>Ecdysozoa</taxon>
        <taxon>Arthropoda</taxon>
        <taxon>Hexapoda</taxon>
        <taxon>Insecta</taxon>
        <taxon>Pterygota</taxon>
        <taxon>Neoptera</taxon>
        <taxon>Paraneoptera</taxon>
        <taxon>Hemiptera</taxon>
        <taxon>Heteroptera</taxon>
        <taxon>Panheteroptera</taxon>
        <taxon>Cimicomorpha</taxon>
        <taxon>Miridae</taxon>
        <taxon>Mirini</taxon>
        <taxon>Lygus</taxon>
    </lineage>
</organism>
<feature type="non-terminal residue" evidence="2">
    <location>
        <position position="1"/>
    </location>
</feature>
<feature type="region of interest" description="Disordered" evidence="1">
    <location>
        <begin position="1"/>
        <end position="105"/>
    </location>
</feature>
<feature type="region of interest" description="Disordered" evidence="1">
    <location>
        <begin position="1026"/>
        <end position="1050"/>
    </location>
</feature>
<feature type="region of interest" description="Disordered" evidence="1">
    <location>
        <begin position="202"/>
        <end position="272"/>
    </location>
</feature>
<protein>
    <submittedName>
        <fullName evidence="2">Uncharacterized protein</fullName>
    </submittedName>
</protein>
<reference evidence="2" key="1">
    <citation type="journal article" date="2016" name="Gigascience">
        <title>De novo construction of an expanded transcriptome assembly for the western tarnished plant bug, Lygus hesperus.</title>
        <authorList>
            <person name="Tassone E.E."/>
            <person name="Geib S.M."/>
            <person name="Hall B."/>
            <person name="Fabrick J.A."/>
            <person name="Brent C.S."/>
            <person name="Hull J.J."/>
        </authorList>
    </citation>
    <scope>NUCLEOTIDE SEQUENCE</scope>
</reference>
<feature type="compositionally biased region" description="Low complexity" evidence="1">
    <location>
        <begin position="1026"/>
        <end position="1045"/>
    </location>
</feature>
<evidence type="ECO:0000256" key="1">
    <source>
        <dbReference type="SAM" id="MobiDB-lite"/>
    </source>
</evidence>
<feature type="compositionally biased region" description="Polar residues" evidence="1">
    <location>
        <begin position="504"/>
        <end position="531"/>
    </location>
</feature>
<feature type="region of interest" description="Disordered" evidence="1">
    <location>
        <begin position="1115"/>
        <end position="1169"/>
    </location>
</feature>
<feature type="compositionally biased region" description="Low complexity" evidence="1">
    <location>
        <begin position="1158"/>
        <end position="1169"/>
    </location>
</feature>
<proteinExistence type="predicted"/>
<sequence length="1169" mass="117389">AEGAGPFSSRSSGLTSSPKAPSNGQSTGRFASSGAAPSPRGAAESPMNSSRPSAFDEQFSPVSSPSVSILSRSSYRENLSYRSDDRTGGSPMLPPGSYPWLMPSSASGVKKRINLESVPVKIKVSRPTASFLPTPDVSEEQPQKSDSSQQIIQALKAMSRKRVHTTESDDSRDESFGAAPKRRPMDYHHNLYASHLGSSDLSFPGTSEIQEDSSADQRAVNGSEPNLNPSSSASSGTLPNNGVVNNQPVSNKRPRAENDGGNQAAKKRNQTNNEILSSLSSSLALLDPSIIQRRLVKRRESTSSKEPPKRTKTLETHCVEVQTLPSPILKENSTKTKEDKGTGTDRILDEVRSTRSTQSSGVTEKKVTDKMAAALLKSALMKFANSGELLTPETSANSNSILSENSLSKSDVADKEAQKSVRFTLPGDEPKTSEAGLSNGTSVPNLTSGVGTDPSKPTPTFTFGSGSVQTTSASVVVSSAASIDAKVTTSDTPSLTKDRPSGFIVSSPNSMSITPSPTENSNLFSFGSSTTRKSDTEQNSVPPVSAAPEPPVSAAPIGLTISAQAPAKQSFSFGAPTATTSASAAPSQKESAPATVTSASAENKVPLFNFGQSTAAPSQVQSGTGFKLGGSSTSSGPAMTVPSSAQPAASKPGGFSFTPSAKFSFGSSTTSTTSTVDTPSMQLGVKPVTSVTSATVTASSAPVTTTQPAASAFSFGSSAFGATKPSESGLKGLFGMPSPSNKTENPAAEPPKLFGASGGFSFTASKDQTALPAQTTPKPEEKPKQEGFAFGGFGKDAAKPFAFGATSGADQAKPAAPAFAFGASSGPQPAFGSFSSKPADPPAFKPPATTTSSLFGSTPSAAASGTNSVVTFGSAAAKTALGFGTSTSTPTFGSSTMTATTTANPAPTFGSGLTSMGTAAPAFGSAAPAFGSSAPAFGSPAMTFGSGSAGFGSTNPPAFGSAAAAPSATTAAPSATTTTTPAPAFGSGVTSTPQFGASTFGSSSSVPAFGSSFGAAPAFGAAQTTQQAAPAFGAPQTTTQPSATAFGAPQTANQPTALTFGASQTTTQPAAPAFGASQTTASPFSFSGGAQAAAPATGGFNFQAPGAPKPMFQFGAAGAPAQPSAPQPFAFSGAPAPASMGGGFGNTMFSIGSGSAAPRRTPTLRTRKK</sequence>
<feature type="compositionally biased region" description="Low complexity" evidence="1">
    <location>
        <begin position="28"/>
        <end position="46"/>
    </location>
</feature>
<feature type="compositionally biased region" description="Polar residues" evidence="1">
    <location>
        <begin position="223"/>
        <end position="250"/>
    </location>
</feature>
<feature type="compositionally biased region" description="Low complexity" evidence="1">
    <location>
        <begin position="1115"/>
        <end position="1139"/>
    </location>
</feature>
<feature type="compositionally biased region" description="Low complexity" evidence="1">
    <location>
        <begin position="60"/>
        <end position="73"/>
    </location>
</feature>
<feature type="compositionally biased region" description="Polar residues" evidence="1">
    <location>
        <begin position="435"/>
        <end position="450"/>
    </location>
</feature>
<feature type="compositionally biased region" description="Low complexity" evidence="1">
    <location>
        <begin position="574"/>
        <end position="587"/>
    </location>
</feature>
<feature type="region of interest" description="Disordered" evidence="1">
    <location>
        <begin position="421"/>
        <end position="467"/>
    </location>
</feature>
<feature type="region of interest" description="Disordered" evidence="1">
    <location>
        <begin position="730"/>
        <end position="759"/>
    </location>
</feature>
<feature type="compositionally biased region" description="Basic and acidic residues" evidence="1">
    <location>
        <begin position="164"/>
        <end position="175"/>
    </location>
</feature>
<feature type="compositionally biased region" description="Polar residues" evidence="1">
    <location>
        <begin position="615"/>
        <end position="647"/>
    </location>
</feature>
<feature type="region of interest" description="Disordered" evidence="1">
    <location>
        <begin position="831"/>
        <end position="853"/>
    </location>
</feature>
<gene>
    <name evidence="2" type="ORF">g.88260</name>
</gene>